<name>A0ACB0XTP4_MELEN</name>
<protein>
    <submittedName>
        <fullName evidence="1">Uncharacterized protein</fullName>
    </submittedName>
</protein>
<proteinExistence type="predicted"/>
<organism evidence="1 2">
    <name type="scientific">Meloidogyne enterolobii</name>
    <name type="common">Root-knot nematode worm</name>
    <name type="synonym">Meloidogyne mayaguensis</name>
    <dbReference type="NCBI Taxonomy" id="390850"/>
    <lineage>
        <taxon>Eukaryota</taxon>
        <taxon>Metazoa</taxon>
        <taxon>Ecdysozoa</taxon>
        <taxon>Nematoda</taxon>
        <taxon>Chromadorea</taxon>
        <taxon>Rhabditida</taxon>
        <taxon>Tylenchina</taxon>
        <taxon>Tylenchomorpha</taxon>
        <taxon>Tylenchoidea</taxon>
        <taxon>Meloidogynidae</taxon>
        <taxon>Meloidogyninae</taxon>
        <taxon>Meloidogyne</taxon>
    </lineage>
</organism>
<gene>
    <name evidence="1" type="ORF">MENTE1834_LOCUS3449</name>
</gene>
<accession>A0ACB0XTP4</accession>
<keyword evidence="2" id="KW-1185">Reference proteome</keyword>
<dbReference type="EMBL" id="CAVMJV010000003">
    <property type="protein sequence ID" value="CAK5017190.1"/>
    <property type="molecule type" value="Genomic_DNA"/>
</dbReference>
<comment type="caution">
    <text evidence="1">The sequence shown here is derived from an EMBL/GenBank/DDBJ whole genome shotgun (WGS) entry which is preliminary data.</text>
</comment>
<evidence type="ECO:0000313" key="1">
    <source>
        <dbReference type="EMBL" id="CAK5017190.1"/>
    </source>
</evidence>
<sequence>MLGTSAEENLIELISSFNNFTFKYLTELSSEIEQISEQQEDEDLNYNIVLVKFTKIFSSEATLFGNAVTSFYFYVTKQSKNEGFNFLIFY</sequence>
<dbReference type="Proteomes" id="UP001497535">
    <property type="component" value="Unassembled WGS sequence"/>
</dbReference>
<evidence type="ECO:0000313" key="2">
    <source>
        <dbReference type="Proteomes" id="UP001497535"/>
    </source>
</evidence>
<reference evidence="1" key="1">
    <citation type="submission" date="2023-11" db="EMBL/GenBank/DDBJ databases">
        <authorList>
            <person name="Poullet M."/>
        </authorList>
    </citation>
    <scope>NUCLEOTIDE SEQUENCE</scope>
    <source>
        <strain evidence="1">E1834</strain>
    </source>
</reference>